<dbReference type="InterPro" id="IPR028154">
    <property type="entry name" value="AMP-dep_Lig_C"/>
</dbReference>
<dbReference type="AlphaFoldDB" id="A0A1T4W3S5"/>
<comment type="similarity">
    <text evidence="5 9">Belongs to the phenylacetyl-CoA ligase family.</text>
</comment>
<dbReference type="Pfam" id="PF00501">
    <property type="entry name" value="AMP-binding"/>
    <property type="match status" value="1"/>
</dbReference>
<dbReference type="RefSeq" id="WP_078715815.1">
    <property type="nucleotide sequence ID" value="NZ_FUYC01000001.1"/>
</dbReference>
<evidence type="ECO:0000256" key="4">
    <source>
        <dbReference type="ARBA" id="ARBA00060591"/>
    </source>
</evidence>
<comment type="function">
    <text evidence="9">Catalyzes the activation of phenylacetic acid (PA) to phenylacetyl-CoA (PA-CoA).</text>
</comment>
<evidence type="ECO:0000256" key="2">
    <source>
        <dbReference type="ARBA" id="ARBA00022598"/>
    </source>
</evidence>
<evidence type="ECO:0000256" key="3">
    <source>
        <dbReference type="ARBA" id="ARBA00022741"/>
    </source>
</evidence>
<dbReference type="Gene3D" id="3.30.300.30">
    <property type="match status" value="1"/>
</dbReference>
<evidence type="ECO:0000313" key="13">
    <source>
        <dbReference type="Proteomes" id="UP000190027"/>
    </source>
</evidence>
<dbReference type="EMBL" id="FUYC01000001">
    <property type="protein sequence ID" value="SKA71886.1"/>
    <property type="molecule type" value="Genomic_DNA"/>
</dbReference>
<evidence type="ECO:0000313" key="12">
    <source>
        <dbReference type="EMBL" id="SKA71886.1"/>
    </source>
</evidence>
<reference evidence="12 13" key="1">
    <citation type="submission" date="2017-02" db="EMBL/GenBank/DDBJ databases">
        <authorList>
            <person name="Peterson S.W."/>
        </authorList>
    </citation>
    <scope>NUCLEOTIDE SEQUENCE [LARGE SCALE GENOMIC DNA]</scope>
    <source>
        <strain evidence="12 13">DSM 16080</strain>
    </source>
</reference>
<comment type="subunit">
    <text evidence="1">Monomer.</text>
</comment>
<dbReference type="PIRSF" id="PIRSF006444">
    <property type="entry name" value="PaaK"/>
    <property type="match status" value="1"/>
</dbReference>
<dbReference type="Gene3D" id="3.40.50.12780">
    <property type="entry name" value="N-terminal domain of ligase-like"/>
    <property type="match status" value="1"/>
</dbReference>
<feature type="domain" description="AMP-dependent ligase C-terminal" evidence="11">
    <location>
        <begin position="335"/>
        <end position="429"/>
    </location>
</feature>
<accession>A0A1T4W3S5</accession>
<keyword evidence="13" id="KW-1185">Reference proteome</keyword>
<keyword evidence="2 9" id="KW-0436">Ligase</keyword>
<keyword evidence="3 9" id="KW-0547">Nucleotide-binding</keyword>
<dbReference type="EC" id="6.2.1.30" evidence="6 9"/>
<dbReference type="InterPro" id="IPR042099">
    <property type="entry name" value="ANL_N_sf"/>
</dbReference>
<dbReference type="InterPro" id="IPR045851">
    <property type="entry name" value="AMP-bd_C_sf"/>
</dbReference>
<dbReference type="FunFam" id="3.40.50.12780:FF:000016">
    <property type="entry name" value="Phenylacetate-coenzyme A ligase"/>
    <property type="match status" value="1"/>
</dbReference>
<evidence type="ECO:0000259" key="10">
    <source>
        <dbReference type="Pfam" id="PF00501"/>
    </source>
</evidence>
<comment type="catalytic activity">
    <reaction evidence="9">
        <text>2-phenylacetate + ATP + CoA = phenylacetyl-CoA + AMP + diphosphate</text>
        <dbReference type="Rhea" id="RHEA:20956"/>
        <dbReference type="ChEBI" id="CHEBI:18401"/>
        <dbReference type="ChEBI" id="CHEBI:30616"/>
        <dbReference type="ChEBI" id="CHEBI:33019"/>
        <dbReference type="ChEBI" id="CHEBI:57287"/>
        <dbReference type="ChEBI" id="CHEBI:57390"/>
        <dbReference type="ChEBI" id="CHEBI:456215"/>
        <dbReference type="EC" id="6.2.1.30"/>
    </reaction>
</comment>
<evidence type="ECO:0000256" key="6">
    <source>
        <dbReference type="ARBA" id="ARBA00066629"/>
    </source>
</evidence>
<dbReference type="GO" id="GO:0000166">
    <property type="term" value="F:nucleotide binding"/>
    <property type="evidence" value="ECO:0007669"/>
    <property type="project" value="UniProtKB-KW"/>
</dbReference>
<comment type="pathway">
    <text evidence="4 9">Aromatic compound metabolism; phenylacetate degradation.</text>
</comment>
<evidence type="ECO:0000256" key="7">
    <source>
        <dbReference type="ARBA" id="ARBA00068695"/>
    </source>
</evidence>
<evidence type="ECO:0000259" key="11">
    <source>
        <dbReference type="Pfam" id="PF14535"/>
    </source>
</evidence>
<dbReference type="CDD" id="cd05913">
    <property type="entry name" value="PaaK"/>
    <property type="match status" value="1"/>
</dbReference>
<evidence type="ECO:0000256" key="1">
    <source>
        <dbReference type="ARBA" id="ARBA00011245"/>
    </source>
</evidence>
<dbReference type="STRING" id="1121449.SAMN02745704_00233"/>
<evidence type="ECO:0000256" key="8">
    <source>
        <dbReference type="ARBA" id="ARBA00075111"/>
    </source>
</evidence>
<dbReference type="InterPro" id="IPR011880">
    <property type="entry name" value="PA_CoA_ligase"/>
</dbReference>
<organism evidence="12 13">
    <name type="scientific">Paucidesulfovibrio gracilis DSM 16080</name>
    <dbReference type="NCBI Taxonomy" id="1121449"/>
    <lineage>
        <taxon>Bacteria</taxon>
        <taxon>Pseudomonadati</taxon>
        <taxon>Thermodesulfobacteriota</taxon>
        <taxon>Desulfovibrionia</taxon>
        <taxon>Desulfovibrionales</taxon>
        <taxon>Desulfovibrionaceae</taxon>
        <taxon>Paucidesulfovibrio</taxon>
    </lineage>
</organism>
<evidence type="ECO:0000256" key="9">
    <source>
        <dbReference type="PIRNR" id="PIRNR006444"/>
    </source>
</evidence>
<sequence length="432" mass="47950">MAGQYRFIPQMDEEQIAATQLSGLQWTVKHVCEGSPFYRERIREAGVDPEGIRSLDDLRSLPLTTADDLKEGYPLPLLSVPEQDIVRVHASSGTTGKRKVLSYTQKDVDVWKNMFARCYELAGLTPMDRVQICVGYGLWTAGAGFQLGCEHFGAMALPVGPGLIDIQLQMLQDLGSTALCSTASMALLMGEEVQKRGLADKINLRTAIFGSEAHTPKMRRQFEQALGLESSFDISGMTELYGPGAGLECEARNGIHYWGDIYIVEILDPATLQPVEPGEVGELVVTTLCKEASPLVRYRTRDLTRVLPGPCACGCCMPRHDKIMGRSDDMFIFRGVNIYPGQIASVLELFPELASEYQIMLSRREGLDHMLVRVERLPEGGQQVDDVRLAKAVSDEIRKQILVRTEVEVQRPGALPRSFAKTKRVQDDRGED</sequence>
<dbReference type="GO" id="GO:0010124">
    <property type="term" value="P:phenylacetate catabolic process"/>
    <property type="evidence" value="ECO:0007669"/>
    <property type="project" value="UniProtKB-UniRule"/>
</dbReference>
<name>A0A1T4W3S5_9BACT</name>
<dbReference type="UniPathway" id="UPA00930"/>
<dbReference type="PANTHER" id="PTHR43845:SF1">
    <property type="entry name" value="BLR5969 PROTEIN"/>
    <property type="match status" value="1"/>
</dbReference>
<dbReference type="SUPFAM" id="SSF56801">
    <property type="entry name" value="Acetyl-CoA synthetase-like"/>
    <property type="match status" value="1"/>
</dbReference>
<dbReference type="Pfam" id="PF14535">
    <property type="entry name" value="AMP-binding_C_2"/>
    <property type="match status" value="1"/>
</dbReference>
<evidence type="ECO:0000256" key="5">
    <source>
        <dbReference type="ARBA" id="ARBA00061566"/>
    </source>
</evidence>
<dbReference type="InterPro" id="IPR000873">
    <property type="entry name" value="AMP-dep_synth/lig_dom"/>
</dbReference>
<dbReference type="Proteomes" id="UP000190027">
    <property type="component" value="Unassembled WGS sequence"/>
</dbReference>
<protein>
    <recommendedName>
        <fullName evidence="7 9">Phenylacetate-coenzyme A ligase</fullName>
        <ecNumber evidence="6 9">6.2.1.30</ecNumber>
    </recommendedName>
    <alternativeName>
        <fullName evidence="8 9">Phenylacetyl-CoA ligase</fullName>
    </alternativeName>
</protein>
<proteinExistence type="inferred from homology"/>
<dbReference type="PANTHER" id="PTHR43845">
    <property type="entry name" value="BLR5969 PROTEIN"/>
    <property type="match status" value="1"/>
</dbReference>
<feature type="domain" description="AMP-dependent synthetase/ligase" evidence="10">
    <location>
        <begin position="76"/>
        <end position="286"/>
    </location>
</feature>
<dbReference type="GO" id="GO:0047475">
    <property type="term" value="F:phenylacetate-CoA ligase activity"/>
    <property type="evidence" value="ECO:0007669"/>
    <property type="project" value="UniProtKB-EC"/>
</dbReference>
<dbReference type="OrthoDB" id="5484550at2"/>
<gene>
    <name evidence="12" type="ORF">SAMN02745704_00233</name>
</gene>